<keyword evidence="4" id="KW-1185">Reference proteome</keyword>
<dbReference type="AlphaFoldDB" id="A2SKU0"/>
<dbReference type="STRING" id="420662.Mpe_A3226"/>
<sequence>MKHGMLSLLVLGLFAAAAPQAASAQGAVYRCGADGRSYSQQPCADGRTLRVDDDVRTPAQRQQVMEAARRDARLADALAHERRQAESVSVRAASLSAPTQKDAEVHATAGKPNPKKRRHAKRPANPPAGASGDFKATGPAPPGAKKKTRAGTAAPPTR</sequence>
<evidence type="ECO:0000313" key="4">
    <source>
        <dbReference type="Proteomes" id="UP000000366"/>
    </source>
</evidence>
<gene>
    <name evidence="3" type="ordered locus">Mpe_A3226</name>
</gene>
<evidence type="ECO:0000313" key="3">
    <source>
        <dbReference type="EMBL" id="ABM96179.1"/>
    </source>
</evidence>
<evidence type="ECO:0008006" key="5">
    <source>
        <dbReference type="Google" id="ProtNLM"/>
    </source>
</evidence>
<feature type="chain" id="PRO_5002645564" description="DUF4124 domain-containing protein" evidence="2">
    <location>
        <begin position="25"/>
        <end position="158"/>
    </location>
</feature>
<organism evidence="3 4">
    <name type="scientific">Methylibium petroleiphilum (strain ATCC BAA-1232 / LMG 22953 / PM1)</name>
    <dbReference type="NCBI Taxonomy" id="420662"/>
    <lineage>
        <taxon>Bacteria</taxon>
        <taxon>Pseudomonadati</taxon>
        <taxon>Pseudomonadota</taxon>
        <taxon>Betaproteobacteria</taxon>
        <taxon>Burkholderiales</taxon>
        <taxon>Sphaerotilaceae</taxon>
        <taxon>Methylibium</taxon>
    </lineage>
</organism>
<reference evidence="3 4" key="1">
    <citation type="journal article" date="2007" name="J. Bacteriol.">
        <title>Whole-genome analysis of the methyl tert-butyl ether-degrading beta-proteobacterium Methylibium petroleiphilum PM1.</title>
        <authorList>
            <person name="Kane S.R."/>
            <person name="Chakicherla A.Y."/>
            <person name="Chain P.S.G."/>
            <person name="Schmidt R."/>
            <person name="Shin M.W."/>
            <person name="Legler T.C."/>
            <person name="Scow K.M."/>
            <person name="Larimer F.W."/>
            <person name="Lucas S.M."/>
            <person name="Richardson P.M."/>
            <person name="Hristova K.R."/>
        </authorList>
    </citation>
    <scope>NUCLEOTIDE SEQUENCE [LARGE SCALE GENOMIC DNA]</scope>
    <source>
        <strain evidence="4">ATCC BAA-1232 / LMG 22953 / PM1</strain>
    </source>
</reference>
<accession>A2SKU0</accession>
<proteinExistence type="predicted"/>
<feature type="region of interest" description="Disordered" evidence="1">
    <location>
        <begin position="49"/>
        <end position="68"/>
    </location>
</feature>
<feature type="signal peptide" evidence="2">
    <location>
        <begin position="1"/>
        <end position="24"/>
    </location>
</feature>
<feature type="compositionally biased region" description="Basic residues" evidence="1">
    <location>
        <begin position="113"/>
        <end position="122"/>
    </location>
</feature>
<evidence type="ECO:0000256" key="2">
    <source>
        <dbReference type="SAM" id="SignalP"/>
    </source>
</evidence>
<name>A2SKU0_METPP</name>
<keyword evidence="2" id="KW-0732">Signal</keyword>
<dbReference type="EMBL" id="CP000555">
    <property type="protein sequence ID" value="ABM96179.1"/>
    <property type="molecule type" value="Genomic_DNA"/>
</dbReference>
<dbReference type="KEGG" id="mpt:Mpe_A3226"/>
<evidence type="ECO:0000256" key="1">
    <source>
        <dbReference type="SAM" id="MobiDB-lite"/>
    </source>
</evidence>
<protein>
    <recommendedName>
        <fullName evidence="5">DUF4124 domain-containing protein</fullName>
    </recommendedName>
</protein>
<dbReference type="HOGENOM" id="CLU_1667342_0_0_4"/>
<dbReference type="Proteomes" id="UP000000366">
    <property type="component" value="Chromosome"/>
</dbReference>
<feature type="region of interest" description="Disordered" evidence="1">
    <location>
        <begin position="79"/>
        <end position="158"/>
    </location>
</feature>